<keyword evidence="4" id="KW-1185">Reference proteome</keyword>
<sequence>MNGDACERSYHEKGTITPSSAQMARTTSSPWPLCLAQFLHHRRIPQCAAAPSPRAPSLHAAAVAAARSSHLLHRRRAAPLAVLFSSPPRLPPVGLTCLAAIGAPPVAGVEKIRASGPGGHRRVRPFAIRDLGRTAGGATVSNLGNAFTSHWDSQRTYSKQSTIKLVDMERGGADGALLVPTGLFFVTLTSGVSAYRAAAAGDVPSTLFVGISYSTLLLLFRSIRAYEHLLPGDDDGRRRRLKREVWALCTLLTVLFSWKVAAAMPSWPAAAVVWAMATLTAVGGFVAMFQRRHPV</sequence>
<feature type="transmembrane region" description="Helical" evidence="2">
    <location>
        <begin position="203"/>
        <end position="223"/>
    </location>
</feature>
<gene>
    <name evidence="3" type="ORF">U9M48_029830</name>
</gene>
<proteinExistence type="predicted"/>
<feature type="region of interest" description="Disordered" evidence="1">
    <location>
        <begin position="1"/>
        <end position="25"/>
    </location>
</feature>
<feature type="compositionally biased region" description="Polar residues" evidence="1">
    <location>
        <begin position="16"/>
        <end position="25"/>
    </location>
</feature>
<evidence type="ECO:0000256" key="2">
    <source>
        <dbReference type="SAM" id="Phobius"/>
    </source>
</evidence>
<keyword evidence="2" id="KW-0472">Membrane</keyword>
<dbReference type="PANTHER" id="PTHR46610">
    <property type="entry name" value="OS05G0181300 PROTEIN"/>
    <property type="match status" value="1"/>
</dbReference>
<evidence type="ECO:0000313" key="3">
    <source>
        <dbReference type="EMBL" id="WVZ82576.1"/>
    </source>
</evidence>
<keyword evidence="2" id="KW-0812">Transmembrane</keyword>
<name>A0AAQ3TZE6_PASNO</name>
<protein>
    <submittedName>
        <fullName evidence="3">Uncharacterized protein</fullName>
    </submittedName>
</protein>
<evidence type="ECO:0000313" key="4">
    <source>
        <dbReference type="Proteomes" id="UP001341281"/>
    </source>
</evidence>
<dbReference type="AlphaFoldDB" id="A0AAQ3TZE6"/>
<accession>A0AAQ3TZE6</accession>
<organism evidence="3 4">
    <name type="scientific">Paspalum notatum var. saurae</name>
    <dbReference type="NCBI Taxonomy" id="547442"/>
    <lineage>
        <taxon>Eukaryota</taxon>
        <taxon>Viridiplantae</taxon>
        <taxon>Streptophyta</taxon>
        <taxon>Embryophyta</taxon>
        <taxon>Tracheophyta</taxon>
        <taxon>Spermatophyta</taxon>
        <taxon>Magnoliopsida</taxon>
        <taxon>Liliopsida</taxon>
        <taxon>Poales</taxon>
        <taxon>Poaceae</taxon>
        <taxon>PACMAD clade</taxon>
        <taxon>Panicoideae</taxon>
        <taxon>Andropogonodae</taxon>
        <taxon>Paspaleae</taxon>
        <taxon>Paspalinae</taxon>
        <taxon>Paspalum</taxon>
    </lineage>
</organism>
<dbReference type="EMBL" id="CP144750">
    <property type="protein sequence ID" value="WVZ82576.1"/>
    <property type="molecule type" value="Genomic_DNA"/>
</dbReference>
<evidence type="ECO:0000256" key="1">
    <source>
        <dbReference type="SAM" id="MobiDB-lite"/>
    </source>
</evidence>
<dbReference type="PANTHER" id="PTHR46610:SF21">
    <property type="match status" value="1"/>
</dbReference>
<feature type="transmembrane region" description="Helical" evidence="2">
    <location>
        <begin position="244"/>
        <end position="261"/>
    </location>
</feature>
<keyword evidence="2" id="KW-1133">Transmembrane helix</keyword>
<dbReference type="InterPro" id="IPR045501">
    <property type="entry name" value="DUF6490"/>
</dbReference>
<reference evidence="3 4" key="1">
    <citation type="submission" date="2024-02" db="EMBL/GenBank/DDBJ databases">
        <title>High-quality chromosome-scale genome assembly of Pensacola bahiagrass (Paspalum notatum Flugge var. saurae).</title>
        <authorList>
            <person name="Vega J.M."/>
            <person name="Podio M."/>
            <person name="Orjuela J."/>
            <person name="Siena L.A."/>
            <person name="Pessino S.C."/>
            <person name="Combes M.C."/>
            <person name="Mariac C."/>
            <person name="Albertini E."/>
            <person name="Pupilli F."/>
            <person name="Ortiz J.P.A."/>
            <person name="Leblanc O."/>
        </authorList>
    </citation>
    <scope>NUCLEOTIDE SEQUENCE [LARGE SCALE GENOMIC DNA]</scope>
    <source>
        <strain evidence="3">R1</strain>
        <tissue evidence="3">Leaf</tissue>
    </source>
</reference>
<dbReference type="Proteomes" id="UP001341281">
    <property type="component" value="Chromosome 06"/>
</dbReference>
<feature type="compositionally biased region" description="Basic and acidic residues" evidence="1">
    <location>
        <begin position="1"/>
        <end position="14"/>
    </location>
</feature>
<feature type="transmembrane region" description="Helical" evidence="2">
    <location>
        <begin position="177"/>
        <end position="197"/>
    </location>
</feature>
<dbReference type="Pfam" id="PF20100">
    <property type="entry name" value="DUF6490"/>
    <property type="match status" value="1"/>
</dbReference>
<feature type="transmembrane region" description="Helical" evidence="2">
    <location>
        <begin position="267"/>
        <end position="289"/>
    </location>
</feature>